<evidence type="ECO:0000256" key="5">
    <source>
        <dbReference type="ARBA" id="ARBA00009935"/>
    </source>
</evidence>
<reference evidence="17 18" key="1">
    <citation type="journal article" date="2013" name="Genome Biol.">
        <title>The genome sequence of the most widely cultivated cacao type and its use to identify candidate genes regulating pod color.</title>
        <authorList>
            <person name="Motamayor J.C."/>
            <person name="Mockaitis K."/>
            <person name="Schmutz J."/>
            <person name="Haiminen N."/>
            <person name="Iii D.L."/>
            <person name="Cornejo O."/>
            <person name="Findley S.D."/>
            <person name="Zheng P."/>
            <person name="Utro F."/>
            <person name="Royaert S."/>
            <person name="Saski C."/>
            <person name="Jenkins J."/>
            <person name="Podicheti R."/>
            <person name="Zhao M."/>
            <person name="Scheffler B.E."/>
            <person name="Stack J.C."/>
            <person name="Feltus F.A."/>
            <person name="Mustiga G.M."/>
            <person name="Amores F."/>
            <person name="Phillips W."/>
            <person name="Marelli J.P."/>
            <person name="May G.D."/>
            <person name="Shapiro H."/>
            <person name="Ma J."/>
            <person name="Bustamante C.D."/>
            <person name="Schnell R.J."/>
            <person name="Main D."/>
            <person name="Gilbert D."/>
            <person name="Parida L."/>
            <person name="Kuhn D.N."/>
        </authorList>
    </citation>
    <scope>NUCLEOTIDE SEQUENCE [LARGE SCALE GENOMIC DNA]</scope>
    <source>
        <strain evidence="18">cv. Matina 1-6</strain>
    </source>
</reference>
<evidence type="ECO:0000259" key="15">
    <source>
        <dbReference type="PROSITE" id="PS00906"/>
    </source>
</evidence>
<dbReference type="EC" id="4.1.1.37" evidence="7 13"/>
<dbReference type="STRING" id="3641.A0A061F8A1"/>
<comment type="pathway">
    <text evidence="3 13">Porphyrin-containing compound metabolism; protoporphyrin-IX biosynthesis; coproporphyrinogen-III from 5-aminolevulinate: step 4/4.</text>
</comment>
<dbReference type="GO" id="GO:0004853">
    <property type="term" value="F:uroporphyrinogen decarboxylase activity"/>
    <property type="evidence" value="ECO:0007669"/>
    <property type="project" value="UniProtKB-EC"/>
</dbReference>
<evidence type="ECO:0000256" key="3">
    <source>
        <dbReference type="ARBA" id="ARBA00004804"/>
    </source>
</evidence>
<evidence type="ECO:0000256" key="10">
    <source>
        <dbReference type="ARBA" id="ARBA00023239"/>
    </source>
</evidence>
<dbReference type="UniPathway" id="UPA00251">
    <property type="reaction ID" value="UER00321"/>
</dbReference>
<sequence length="416" mass="45721">MSFFSLASACSSLGVKSLSLTVQLGFHSNENNGFPGAFLSSPKKTKIKKFSIACSSSIADPLLVKAARGEPVSRPPAWMMRQAGRYMAVYRKLAEKHQSFRRRSETTDLIVEISLQPWEAFRPDGVIIFSDILTPLPAFGVPFDIEDVRGPVIQSPIRSDDGLKSLHPIDLEKLHFVGESLKILRQEVGGHAAVLGFVGAPWTIATYIVEGGTTRTYTTIKSMCHTAPNLLRTLLSHLTKTISEYIIYQVESGAHCIQIFDSWGGQLPPDMWEQWSKPYITEIVSLVRSKCPNTPLVLYINGNGGLLERMKGTGVDVIGLDWTVDMADGRKRLGSDISVQGNVDPAYLFSPLPAVTEEIQRVVKCAGPRGHILNLGHGVLVGTPEEAVAHFFEVTKSLKYDSSFQNHAVEESKLVV</sequence>
<evidence type="ECO:0000256" key="6">
    <source>
        <dbReference type="ARBA" id="ARBA00011738"/>
    </source>
</evidence>
<dbReference type="GO" id="GO:0006782">
    <property type="term" value="P:protoporphyrinogen IX biosynthetic process"/>
    <property type="evidence" value="ECO:0007669"/>
    <property type="project" value="UniProtKB-UniPathway"/>
</dbReference>
<dbReference type="HAMAP" id="MF_00218">
    <property type="entry name" value="URO_D"/>
    <property type="match status" value="1"/>
</dbReference>
<dbReference type="NCBIfam" id="TIGR01464">
    <property type="entry name" value="hemE"/>
    <property type="match status" value="1"/>
</dbReference>
<keyword evidence="9" id="KW-0149">Chlorophyll biosynthesis</keyword>
<dbReference type="Gene3D" id="3.20.20.210">
    <property type="match status" value="1"/>
</dbReference>
<evidence type="ECO:0000313" key="18">
    <source>
        <dbReference type="Proteomes" id="UP000026915"/>
    </source>
</evidence>
<dbReference type="GO" id="GO:0015995">
    <property type="term" value="P:chlorophyll biosynthetic process"/>
    <property type="evidence" value="ECO:0007669"/>
    <property type="project" value="UniProtKB-KW"/>
</dbReference>
<comment type="subunit">
    <text evidence="6">Homodimer.</text>
</comment>
<dbReference type="InParanoid" id="A0A061F8A1"/>
<name>A0A061F8A1_THECC</name>
<gene>
    <name evidence="17" type="ORF">TCM_047064</name>
</gene>
<dbReference type="EMBL" id="CM001885">
    <property type="protein sequence ID" value="EOY13261.1"/>
    <property type="molecule type" value="Genomic_DNA"/>
</dbReference>
<dbReference type="GO" id="GO:0009507">
    <property type="term" value="C:chloroplast"/>
    <property type="evidence" value="ECO:0007669"/>
    <property type="project" value="UniProtKB-SubCell"/>
</dbReference>
<dbReference type="InterPro" id="IPR006361">
    <property type="entry name" value="Uroporphyrinogen_deCO2ase_HemE"/>
</dbReference>
<evidence type="ECO:0000256" key="1">
    <source>
        <dbReference type="ARBA" id="ARBA00002448"/>
    </source>
</evidence>
<dbReference type="HOGENOM" id="CLU_040933_0_2_1"/>
<dbReference type="Pfam" id="PF01208">
    <property type="entry name" value="URO-D"/>
    <property type="match status" value="1"/>
</dbReference>
<dbReference type="Gramene" id="EOY13261">
    <property type="protein sequence ID" value="EOY13261"/>
    <property type="gene ID" value="TCM_047064"/>
</dbReference>
<dbReference type="InterPro" id="IPR038071">
    <property type="entry name" value="UROD/MetE-like_sf"/>
</dbReference>
<feature type="domain" description="Uroporphyrinogen decarboxylase (URO-D)" evidence="16">
    <location>
        <begin position="195"/>
        <end position="211"/>
    </location>
</feature>
<keyword evidence="18" id="KW-1185">Reference proteome</keyword>
<dbReference type="Proteomes" id="UP000026915">
    <property type="component" value="Chromosome 7"/>
</dbReference>
<evidence type="ECO:0000256" key="2">
    <source>
        <dbReference type="ARBA" id="ARBA00004229"/>
    </source>
</evidence>
<evidence type="ECO:0000256" key="13">
    <source>
        <dbReference type="RuleBase" id="RU000554"/>
    </source>
</evidence>
<comment type="function">
    <text evidence="1">Catalyzes the decarboxylation of four acetate groups of uroporphyrinogen-III to yield coproporphyrinogen-III.</text>
</comment>
<keyword evidence="8 13" id="KW-0210">Decarboxylase</keyword>
<evidence type="ECO:0000313" key="17">
    <source>
        <dbReference type="EMBL" id="EOY13261.1"/>
    </source>
</evidence>
<dbReference type="CDD" id="cd00717">
    <property type="entry name" value="URO-D"/>
    <property type="match status" value="1"/>
</dbReference>
<evidence type="ECO:0000256" key="9">
    <source>
        <dbReference type="ARBA" id="ARBA00023171"/>
    </source>
</evidence>
<comment type="catalytic activity">
    <reaction evidence="12 13">
        <text>uroporphyrinogen III + 4 H(+) = coproporphyrinogen III + 4 CO2</text>
        <dbReference type="Rhea" id="RHEA:19865"/>
        <dbReference type="ChEBI" id="CHEBI:15378"/>
        <dbReference type="ChEBI" id="CHEBI:16526"/>
        <dbReference type="ChEBI" id="CHEBI:57308"/>
        <dbReference type="ChEBI" id="CHEBI:57309"/>
        <dbReference type="EC" id="4.1.1.37"/>
    </reaction>
</comment>
<comment type="pathway">
    <text evidence="4">Porphyrin-containing compound metabolism; chlorophyll biosynthesis.</text>
</comment>
<dbReference type="FunCoup" id="A0A061F8A1">
    <property type="interactions" value="2739"/>
</dbReference>
<dbReference type="PANTHER" id="PTHR21091:SF167">
    <property type="entry name" value="UROPORPHYRINOGEN DECARBOXYLASE 1, CHLOROPLASTIC"/>
    <property type="match status" value="1"/>
</dbReference>
<evidence type="ECO:0000256" key="14">
    <source>
        <dbReference type="RuleBase" id="RU004169"/>
    </source>
</evidence>
<keyword evidence="10 13" id="KW-0456">Lyase</keyword>
<dbReference type="eggNOG" id="KOG2872">
    <property type="taxonomic scope" value="Eukaryota"/>
</dbReference>
<comment type="subcellular location">
    <subcellularLocation>
        <location evidence="2">Plastid</location>
        <location evidence="2">Chloroplast</location>
    </subcellularLocation>
</comment>
<protein>
    <recommendedName>
        <fullName evidence="7 13">Uroporphyrinogen decarboxylase</fullName>
        <ecNumber evidence="7 13">4.1.1.37</ecNumber>
    </recommendedName>
</protein>
<evidence type="ECO:0000256" key="4">
    <source>
        <dbReference type="ARBA" id="ARBA00005173"/>
    </source>
</evidence>
<comment type="similarity">
    <text evidence="5 14">Belongs to the uroporphyrinogen decarboxylase family.</text>
</comment>
<evidence type="ECO:0000256" key="11">
    <source>
        <dbReference type="ARBA" id="ARBA00023244"/>
    </source>
</evidence>
<evidence type="ECO:0000256" key="8">
    <source>
        <dbReference type="ARBA" id="ARBA00022793"/>
    </source>
</evidence>
<dbReference type="OMA" id="CAGQRGH"/>
<dbReference type="PANTHER" id="PTHR21091">
    <property type="entry name" value="METHYLTETRAHYDROFOLATE:HOMOCYSTEINE METHYLTRANSFERASE RELATED"/>
    <property type="match status" value="1"/>
</dbReference>
<dbReference type="SUPFAM" id="SSF51726">
    <property type="entry name" value="UROD/MetE-like"/>
    <property type="match status" value="1"/>
</dbReference>
<organism evidence="17 18">
    <name type="scientific">Theobroma cacao</name>
    <name type="common">Cacao</name>
    <name type="synonym">Cocoa</name>
    <dbReference type="NCBI Taxonomy" id="3641"/>
    <lineage>
        <taxon>Eukaryota</taxon>
        <taxon>Viridiplantae</taxon>
        <taxon>Streptophyta</taxon>
        <taxon>Embryophyta</taxon>
        <taxon>Tracheophyta</taxon>
        <taxon>Spermatophyta</taxon>
        <taxon>Magnoliopsida</taxon>
        <taxon>eudicotyledons</taxon>
        <taxon>Gunneridae</taxon>
        <taxon>Pentapetalae</taxon>
        <taxon>rosids</taxon>
        <taxon>malvids</taxon>
        <taxon>Malvales</taxon>
        <taxon>Malvaceae</taxon>
        <taxon>Byttnerioideae</taxon>
        <taxon>Theobroma</taxon>
    </lineage>
</organism>
<evidence type="ECO:0000256" key="12">
    <source>
        <dbReference type="ARBA" id="ARBA00048033"/>
    </source>
</evidence>
<accession>A0A061F8A1</accession>
<evidence type="ECO:0000259" key="16">
    <source>
        <dbReference type="PROSITE" id="PS00907"/>
    </source>
</evidence>
<dbReference type="AlphaFoldDB" id="A0A061F8A1"/>
<dbReference type="PROSITE" id="PS00906">
    <property type="entry name" value="UROD_1"/>
    <property type="match status" value="1"/>
</dbReference>
<dbReference type="FunFam" id="3.20.20.210:FF:000006">
    <property type="entry name" value="Uroporphyrinogen decarboxylase"/>
    <property type="match status" value="1"/>
</dbReference>
<proteinExistence type="inferred from homology"/>
<feature type="domain" description="Uroporphyrinogen decarboxylase (URO-D)" evidence="15">
    <location>
        <begin position="76"/>
        <end position="85"/>
    </location>
</feature>
<dbReference type="PROSITE" id="PS00907">
    <property type="entry name" value="UROD_2"/>
    <property type="match status" value="1"/>
</dbReference>
<keyword evidence="11 13" id="KW-0627">Porphyrin biosynthesis</keyword>
<dbReference type="InterPro" id="IPR000257">
    <property type="entry name" value="Uroporphyrinogen_deCOase"/>
</dbReference>
<evidence type="ECO:0000256" key="7">
    <source>
        <dbReference type="ARBA" id="ARBA00012288"/>
    </source>
</evidence>